<feature type="transmembrane region" description="Helical" evidence="1">
    <location>
        <begin position="143"/>
        <end position="162"/>
    </location>
</feature>
<dbReference type="AlphaFoldDB" id="I3EE71"/>
<dbReference type="EMBL" id="GL870882">
    <property type="protein sequence ID" value="EIJ87518.1"/>
    <property type="molecule type" value="Genomic_DNA"/>
</dbReference>
<sequence length="299" mass="34958">MNQSKETTVAKRVKSVLIYIYSFLVTHPSTVIPIRDNFKKLYYTKPPRHITRNITGDEDYLLKMDFFGLLIYYIKAVLVSVGALFAFNGMSKMTNTVLEFLFEAYENSSNILYIIPIGLVKISTFLIWGIYIYIFVFRVFECIISIVYYYIDIRLFFFRMNYKMNYLKSTIRDTIVYIILTAMIYTDAGFIFSGIIELPNVLESTKYYEAIATIVQYLPMLSAVAFITVLLSVMPKKDTIDDYSIRNWILVVCWSSIILLYLCIFIYKYNTNILLYASTTINIVVNELSECLHKYSIMN</sequence>
<keyword evidence="3" id="KW-1185">Reference proteome</keyword>
<keyword evidence="1" id="KW-0472">Membrane</keyword>
<protein>
    <submittedName>
        <fullName evidence="2">Uncharacterized protein</fullName>
    </submittedName>
</protein>
<feature type="transmembrane region" description="Helical" evidence="1">
    <location>
        <begin position="70"/>
        <end position="90"/>
    </location>
</feature>
<keyword evidence="1" id="KW-1133">Transmembrane helix</keyword>
<feature type="transmembrane region" description="Helical" evidence="1">
    <location>
        <begin position="216"/>
        <end position="235"/>
    </location>
</feature>
<reference evidence="2" key="1">
    <citation type="submission" date="2011-01" db="EMBL/GenBank/DDBJ databases">
        <title>The Genome Sequence of Nematocida parisii strain ERTm3.</title>
        <authorList>
            <consortium name="The Broad Institute Genome Sequencing Platform"/>
            <consortium name="The Broad Institute Genome Sequencing Center for Infectious Disease"/>
            <person name="Cuomo C."/>
            <person name="Troemel E."/>
            <person name="Young S.K."/>
            <person name="Zeng Q."/>
            <person name="Gargeya S."/>
            <person name="Fitzgerald M."/>
            <person name="Haas B."/>
            <person name="Abouelleil A."/>
            <person name="Alvarado L."/>
            <person name="Arachchi H.M."/>
            <person name="Berlin A."/>
            <person name="Chapman S.B."/>
            <person name="Gearin G."/>
            <person name="Goldberg J."/>
            <person name="Griggs A."/>
            <person name="Gujja S."/>
            <person name="Hansen M."/>
            <person name="Heiman D."/>
            <person name="Howarth C."/>
            <person name="Larimer J."/>
            <person name="Lui A."/>
            <person name="MacDonald P.J.P."/>
            <person name="McCowen C."/>
            <person name="Montmayeur A."/>
            <person name="Murphy C."/>
            <person name="Neiman D."/>
            <person name="Pearson M."/>
            <person name="Priest M."/>
            <person name="Roberts A."/>
            <person name="Saif S."/>
            <person name="Shea T."/>
            <person name="Sisk P."/>
            <person name="Stolte C."/>
            <person name="Sykes S."/>
            <person name="Wortman J."/>
            <person name="Nusbaum C."/>
            <person name="Birren B."/>
        </authorList>
    </citation>
    <scope>NUCLEOTIDE SEQUENCE</scope>
    <source>
        <strain evidence="2">ERTm3</strain>
    </source>
</reference>
<keyword evidence="1" id="KW-0812">Transmembrane</keyword>
<dbReference type="InParanoid" id="I3EE71"/>
<evidence type="ECO:0000313" key="2">
    <source>
        <dbReference type="EMBL" id="EIJ87518.1"/>
    </source>
</evidence>
<gene>
    <name evidence="2" type="ORF">NEQG_02399</name>
</gene>
<proteinExistence type="predicted"/>
<feature type="transmembrane region" description="Helical" evidence="1">
    <location>
        <begin position="174"/>
        <end position="196"/>
    </location>
</feature>
<dbReference type="Proteomes" id="UP000002872">
    <property type="component" value="Unassembled WGS sequence"/>
</dbReference>
<name>I3EE71_NEMP3</name>
<evidence type="ECO:0000256" key="1">
    <source>
        <dbReference type="SAM" id="Phobius"/>
    </source>
</evidence>
<accession>I3EE71</accession>
<dbReference type="VEuPathDB" id="MicrosporidiaDB:NEQG_02399"/>
<dbReference type="HOGENOM" id="CLU_930952_0_0_1"/>
<evidence type="ECO:0000313" key="3">
    <source>
        <dbReference type="Proteomes" id="UP000002872"/>
    </source>
</evidence>
<organism evidence="2 3">
    <name type="scientific">Nematocida parisii (strain ERTm3)</name>
    <name type="common">Nematode killer fungus</name>
    <dbReference type="NCBI Taxonomy" id="935791"/>
    <lineage>
        <taxon>Eukaryota</taxon>
        <taxon>Fungi</taxon>
        <taxon>Fungi incertae sedis</taxon>
        <taxon>Microsporidia</taxon>
        <taxon>Nematocida</taxon>
    </lineage>
</organism>
<feature type="transmembrane region" description="Helical" evidence="1">
    <location>
        <begin position="111"/>
        <end position="137"/>
    </location>
</feature>
<feature type="transmembrane region" description="Helical" evidence="1">
    <location>
        <begin position="247"/>
        <end position="267"/>
    </location>
</feature>
<dbReference type="OrthoDB" id="10344029at2759"/>
<feature type="transmembrane region" description="Helical" evidence="1">
    <location>
        <begin position="16"/>
        <end position="34"/>
    </location>
</feature>